<evidence type="ECO:0000256" key="1">
    <source>
        <dbReference type="ARBA" id="ARBA00045876"/>
    </source>
</evidence>
<keyword evidence="4" id="KW-1185">Reference proteome</keyword>
<dbReference type="InterPro" id="IPR021133">
    <property type="entry name" value="HEAT_type_2"/>
</dbReference>
<dbReference type="InterPro" id="IPR036498">
    <property type="entry name" value="Nfu/NifU_N_sf"/>
</dbReference>
<dbReference type="InterPro" id="IPR016024">
    <property type="entry name" value="ARM-type_fold"/>
</dbReference>
<dbReference type="InterPro" id="IPR025989">
    <property type="entry name" value="Virulence_F_dom"/>
</dbReference>
<comment type="function">
    <text evidence="1">Catalyzes the hydroxylation of the N(6)-(4-aminobutyl)-L-lysine intermediate produced by deoxyhypusine synthase/DHPS on a critical lysine of the eukaryotic translation initiation factor 5A/eIF-5A. This is the second step of the post-translational modification of that lysine into an unusual amino acid residue named hypusine. Hypusination is unique to mature eIF-5A factor and is essential for its function.</text>
</comment>
<dbReference type="SMART" id="SM00567">
    <property type="entry name" value="EZ_HEAT"/>
    <property type="match status" value="4"/>
</dbReference>
<reference evidence="3 4" key="1">
    <citation type="submission" date="2021-03" db="EMBL/GenBank/DDBJ databases">
        <title>Genomic Encyclopedia of Type Strains, Phase IV (KMG-IV): sequencing the most valuable type-strain genomes for metagenomic binning, comparative biology and taxonomic classification.</title>
        <authorList>
            <person name="Goeker M."/>
        </authorList>
    </citation>
    <scope>NUCLEOTIDE SEQUENCE [LARGE SCALE GENOMIC DNA]</scope>
    <source>
        <strain evidence="3 4">DSM 24738</strain>
    </source>
</reference>
<dbReference type="InterPro" id="IPR011989">
    <property type="entry name" value="ARM-like"/>
</dbReference>
<sequence length="377" mass="42181">MKILSIEPTPSPNAMKLNVDETLPAGKSYNFVKEQQEQAPESLKKILAIEGVKGVFQVNDFISLERFPKADWKNILSDLRVIFGGTSEDVNAEDVQPGTLSGEIQVLVQTFKGIPIQVKLLSGNEERRFGLPDLYRDAVMKVQSVSKNYILERKWEEYGVRYGSFEEVGEEMVAELVAVFDEQRVEKLVQDALNQIEGESTEPETISSEQLSTLLDDPNWEKRFAALERMDPTVEDIPVLAKALEDSKSSIRRLATVYLGMIADPAVLPYLFKALKDASVSVRRTAGDALSDIGNPAAIQPMIEALRDKSKLVRWRAARFLYEAGDETALPALIEAQEDPEFEVSLQAKIAAERIERGEAASGTVWQQMTRSRSERE</sequence>
<dbReference type="EMBL" id="JAGGKT010000023">
    <property type="protein sequence ID" value="MBP1934609.1"/>
    <property type="molecule type" value="Genomic_DNA"/>
</dbReference>
<dbReference type="SUPFAM" id="SSF110836">
    <property type="entry name" value="Hypothetical protein SAV1430"/>
    <property type="match status" value="1"/>
</dbReference>
<dbReference type="Proteomes" id="UP001519343">
    <property type="component" value="Unassembled WGS sequence"/>
</dbReference>
<gene>
    <name evidence="3" type="ORF">J2Z37_004629</name>
</gene>
<dbReference type="Pfam" id="PF13769">
    <property type="entry name" value="Virulence_fact"/>
    <property type="match status" value="1"/>
</dbReference>
<dbReference type="SUPFAM" id="SSF48371">
    <property type="entry name" value="ARM repeat"/>
    <property type="match status" value="1"/>
</dbReference>
<protein>
    <recommendedName>
        <fullName evidence="2">Scaffold protein Nfu/NifU N-terminal domain-containing protein</fullName>
    </recommendedName>
</protein>
<dbReference type="PANTHER" id="PTHR12697">
    <property type="entry name" value="PBS LYASE HEAT-LIKE PROTEIN"/>
    <property type="match status" value="1"/>
</dbReference>
<dbReference type="InterPro" id="IPR004155">
    <property type="entry name" value="PBS_lyase_HEAT"/>
</dbReference>
<proteinExistence type="predicted"/>
<feature type="domain" description="Scaffold protein Nfu/NifU N-terminal" evidence="2">
    <location>
        <begin position="4"/>
        <end position="88"/>
    </location>
</feature>
<accession>A0ABS4GWF7</accession>
<name>A0ABS4GWF7_9BACL</name>
<dbReference type="SMART" id="SM00932">
    <property type="entry name" value="Nfu_N"/>
    <property type="match status" value="1"/>
</dbReference>
<evidence type="ECO:0000259" key="2">
    <source>
        <dbReference type="SMART" id="SM00932"/>
    </source>
</evidence>
<dbReference type="InterPro" id="IPR014824">
    <property type="entry name" value="Nfu/NifU_N"/>
</dbReference>
<comment type="caution">
    <text evidence="3">The sequence shown here is derived from an EMBL/GenBank/DDBJ whole genome shotgun (WGS) entry which is preliminary data.</text>
</comment>
<organism evidence="3 4">
    <name type="scientific">Ammoniphilus resinae</name>
    <dbReference type="NCBI Taxonomy" id="861532"/>
    <lineage>
        <taxon>Bacteria</taxon>
        <taxon>Bacillati</taxon>
        <taxon>Bacillota</taxon>
        <taxon>Bacilli</taxon>
        <taxon>Bacillales</taxon>
        <taxon>Paenibacillaceae</taxon>
        <taxon>Aneurinibacillus group</taxon>
        <taxon>Ammoniphilus</taxon>
    </lineage>
</organism>
<dbReference type="Gene3D" id="1.25.10.10">
    <property type="entry name" value="Leucine-rich Repeat Variant"/>
    <property type="match status" value="1"/>
</dbReference>
<evidence type="ECO:0000313" key="3">
    <source>
        <dbReference type="EMBL" id="MBP1934609.1"/>
    </source>
</evidence>
<dbReference type="Gene3D" id="3.30.1370.70">
    <property type="entry name" value="Scaffold protein Nfu/NifU, N-terminal domain"/>
    <property type="match status" value="1"/>
</dbReference>
<dbReference type="PROSITE" id="PS50077">
    <property type="entry name" value="HEAT_REPEAT"/>
    <property type="match status" value="1"/>
</dbReference>
<dbReference type="RefSeq" id="WP_209812597.1">
    <property type="nucleotide sequence ID" value="NZ_JAGGKT010000023.1"/>
</dbReference>
<evidence type="ECO:0000313" key="4">
    <source>
        <dbReference type="Proteomes" id="UP001519343"/>
    </source>
</evidence>
<dbReference type="PANTHER" id="PTHR12697:SF37">
    <property type="entry name" value="CONSERVED VIRULENCE FACTOR C"/>
    <property type="match status" value="1"/>
</dbReference>
<dbReference type="Pfam" id="PF13646">
    <property type="entry name" value="HEAT_2"/>
    <property type="match status" value="1"/>
</dbReference>
<dbReference type="Pfam" id="PF08712">
    <property type="entry name" value="Nfu_N"/>
    <property type="match status" value="1"/>
</dbReference>